<keyword evidence="2" id="KW-0378">Hydrolase</keyword>
<evidence type="ECO:0000256" key="3">
    <source>
        <dbReference type="ARBA" id="ARBA00022833"/>
    </source>
</evidence>
<protein>
    <recommendedName>
        <fullName evidence="5">Aminodeoxyfutalosine deaminase/Imidazolonepropionase-like composite domain-containing protein</fullName>
    </recommendedName>
</protein>
<dbReference type="Pfam" id="PF22039">
    <property type="entry name" value="HUTI_composite_bact"/>
    <property type="match status" value="1"/>
</dbReference>
<proteinExistence type="predicted"/>
<dbReference type="RefSeq" id="WP_267028609.1">
    <property type="nucleotide sequence ID" value="NZ_JAIFZO010000002.1"/>
</dbReference>
<keyword evidence="3" id="KW-0862">Zinc</keyword>
<gene>
    <name evidence="6" type="ORF">K3769_25245</name>
</gene>
<feature type="compositionally biased region" description="Gly residues" evidence="4">
    <location>
        <begin position="22"/>
        <end position="32"/>
    </location>
</feature>
<evidence type="ECO:0000313" key="7">
    <source>
        <dbReference type="Proteomes" id="UP001165590"/>
    </source>
</evidence>
<keyword evidence="7" id="KW-1185">Reference proteome</keyword>
<reference evidence="6" key="1">
    <citation type="journal article" date="2022" name="bioRxiv">
        <title>Discovery and biosynthetic assessment of Streptomyces ortus sp nov. isolated from a deep-sea sponge.</title>
        <authorList>
            <person name="Williams S.E."/>
        </authorList>
    </citation>
    <scope>NUCLEOTIDE SEQUENCE</scope>
    <source>
        <strain evidence="6">A15ISP2-DRY2</strain>
    </source>
</reference>
<evidence type="ECO:0000259" key="5">
    <source>
        <dbReference type="Pfam" id="PF22039"/>
    </source>
</evidence>
<dbReference type="InterPro" id="IPR054418">
    <property type="entry name" value="MQNX/HUTI_composite_N"/>
</dbReference>
<feature type="domain" description="Aminodeoxyfutalosine deaminase/Imidazolonepropionase-like composite" evidence="5">
    <location>
        <begin position="34"/>
        <end position="59"/>
    </location>
</feature>
<comment type="caution">
    <text evidence="6">The sequence shown here is derived from an EMBL/GenBank/DDBJ whole genome shotgun (WGS) entry which is preliminary data.</text>
</comment>
<dbReference type="SUPFAM" id="SSF51338">
    <property type="entry name" value="Composite domain of metallo-dependent hydrolases"/>
    <property type="match status" value="1"/>
</dbReference>
<dbReference type="EMBL" id="JAIFZO010000002">
    <property type="protein sequence ID" value="MCX4236017.1"/>
    <property type="molecule type" value="Genomic_DNA"/>
</dbReference>
<accession>A0ABT3V7Q7</accession>
<name>A0ABT3V7Q7_9ACTN</name>
<keyword evidence="1" id="KW-0479">Metal-binding</keyword>
<evidence type="ECO:0000313" key="6">
    <source>
        <dbReference type="EMBL" id="MCX4236017.1"/>
    </source>
</evidence>
<feature type="region of interest" description="Disordered" evidence="4">
    <location>
        <begin position="13"/>
        <end position="33"/>
    </location>
</feature>
<dbReference type="InterPro" id="IPR011059">
    <property type="entry name" value="Metal-dep_hydrolase_composite"/>
</dbReference>
<evidence type="ECO:0000256" key="2">
    <source>
        <dbReference type="ARBA" id="ARBA00022801"/>
    </source>
</evidence>
<organism evidence="6 7">
    <name type="scientific">Streptomyces ortus</name>
    <dbReference type="NCBI Taxonomy" id="2867268"/>
    <lineage>
        <taxon>Bacteria</taxon>
        <taxon>Bacillati</taxon>
        <taxon>Actinomycetota</taxon>
        <taxon>Actinomycetes</taxon>
        <taxon>Kitasatosporales</taxon>
        <taxon>Streptomycetaceae</taxon>
        <taxon>Streptomyces</taxon>
    </lineage>
</organism>
<sequence>MALTIHAADELRYGWDDPGPGSNSGSGSGSVKGGAVAVEGDRVAATGSLAELRERFPGARVRVWPGVLGPGLVHRGVVPDAPTPRERVHALLKLGAVAVSAQYADTAELRAAAERTDVVVLADPAPRVIRPRGRADLAVFDEDGVCVATVCAGRLVHRRR</sequence>
<dbReference type="Proteomes" id="UP001165590">
    <property type="component" value="Unassembled WGS sequence"/>
</dbReference>
<evidence type="ECO:0000256" key="1">
    <source>
        <dbReference type="ARBA" id="ARBA00022723"/>
    </source>
</evidence>
<evidence type="ECO:0000256" key="4">
    <source>
        <dbReference type="SAM" id="MobiDB-lite"/>
    </source>
</evidence>
<dbReference type="Gene3D" id="2.30.40.10">
    <property type="entry name" value="Urease, subunit C, domain 1"/>
    <property type="match status" value="1"/>
</dbReference>